<sequence>MAFIKVDKAITYISGGWDAFNGLVDDLLSVANGKGASQIGVEDVAGNLDATNVEDAIAEIYADTSTTVKLAETFDENSATTSGITWGYKGGLFRLDNIVTDVSAGTIGLTDDNVNYVEITVGTGGVAK</sequence>
<proteinExistence type="predicted"/>
<organism evidence="1">
    <name type="scientific">marine sediment metagenome</name>
    <dbReference type="NCBI Taxonomy" id="412755"/>
    <lineage>
        <taxon>unclassified sequences</taxon>
        <taxon>metagenomes</taxon>
        <taxon>ecological metagenomes</taxon>
    </lineage>
</organism>
<evidence type="ECO:0000313" key="1">
    <source>
        <dbReference type="EMBL" id="GAG11016.1"/>
    </source>
</evidence>
<comment type="caution">
    <text evidence="1">The sequence shown here is derived from an EMBL/GenBank/DDBJ whole genome shotgun (WGS) entry which is preliminary data.</text>
</comment>
<name>X0WEB4_9ZZZZ</name>
<reference evidence="1" key="1">
    <citation type="journal article" date="2014" name="Front. Microbiol.">
        <title>High frequency of phylogenetically diverse reductive dehalogenase-homologous genes in deep subseafloor sedimentary metagenomes.</title>
        <authorList>
            <person name="Kawai M."/>
            <person name="Futagami T."/>
            <person name="Toyoda A."/>
            <person name="Takaki Y."/>
            <person name="Nishi S."/>
            <person name="Hori S."/>
            <person name="Arai W."/>
            <person name="Tsubouchi T."/>
            <person name="Morono Y."/>
            <person name="Uchiyama I."/>
            <person name="Ito T."/>
            <person name="Fujiyama A."/>
            <person name="Inagaki F."/>
            <person name="Takami H."/>
        </authorList>
    </citation>
    <scope>NUCLEOTIDE SEQUENCE</scope>
    <source>
        <strain evidence="1">Expedition CK06-06</strain>
    </source>
</reference>
<protein>
    <submittedName>
        <fullName evidence="1">Uncharacterized protein</fullName>
    </submittedName>
</protein>
<feature type="non-terminal residue" evidence="1">
    <location>
        <position position="128"/>
    </location>
</feature>
<gene>
    <name evidence="1" type="ORF">S01H1_37246</name>
</gene>
<dbReference type="AlphaFoldDB" id="X0WEB4"/>
<accession>X0WEB4</accession>
<dbReference type="EMBL" id="BARS01023392">
    <property type="protein sequence ID" value="GAG11016.1"/>
    <property type="molecule type" value="Genomic_DNA"/>
</dbReference>